<evidence type="ECO:0000256" key="9">
    <source>
        <dbReference type="PROSITE-ProRule" id="PRU01091"/>
    </source>
</evidence>
<name>L1Q9K0_9CLOT</name>
<evidence type="ECO:0000256" key="4">
    <source>
        <dbReference type="ARBA" id="ARBA00023015"/>
    </source>
</evidence>
<dbReference type="PROSITE" id="PS50110">
    <property type="entry name" value="RESPONSE_REGULATORY"/>
    <property type="match status" value="1"/>
</dbReference>
<dbReference type="SUPFAM" id="SSF52172">
    <property type="entry name" value="CheY-like"/>
    <property type="match status" value="1"/>
</dbReference>
<dbReference type="Gene3D" id="6.10.250.690">
    <property type="match status" value="1"/>
</dbReference>
<evidence type="ECO:0000259" key="11">
    <source>
        <dbReference type="PROSITE" id="PS51755"/>
    </source>
</evidence>
<keyword evidence="2 8" id="KW-0597">Phosphoprotein</keyword>
<sequence length="238" mass="27343">MIKNNVLVVDDDKEIVDAIDIYLRNEGINVIKAYDGIEAIEALMEKEIHLILMDVMMPKMDGLRTTMKIREEKNIPIILISAKSEDSDKILGLNMGADDYITKPFNPLELIARVKSQLRRYTIFGEYNKKKEEESNNVIINGGLSLNSETKEVLVDGQSIKLTATELGILELLLKNSGRVFSIDEIYERVWNEPSYNAENTVAVHIRRIREKIEINPKEPKYLKVVWGIGYKIEKYQN</sequence>
<dbReference type="HOGENOM" id="CLU_000445_30_4_9"/>
<dbReference type="FunFam" id="1.10.10.10:FF:000018">
    <property type="entry name" value="DNA-binding response regulator ResD"/>
    <property type="match status" value="1"/>
</dbReference>
<dbReference type="Pfam" id="PF00072">
    <property type="entry name" value="Response_reg"/>
    <property type="match status" value="1"/>
</dbReference>
<dbReference type="Pfam" id="PF00486">
    <property type="entry name" value="Trans_reg_C"/>
    <property type="match status" value="1"/>
</dbReference>
<dbReference type="CDD" id="cd17574">
    <property type="entry name" value="REC_OmpR"/>
    <property type="match status" value="1"/>
</dbReference>
<comment type="caution">
    <text evidence="12">The sequence shown here is derived from an EMBL/GenBank/DDBJ whole genome shotgun (WGS) entry which is preliminary data.</text>
</comment>
<dbReference type="FunFam" id="3.40.50.2300:FF:000001">
    <property type="entry name" value="DNA-binding response regulator PhoB"/>
    <property type="match status" value="1"/>
</dbReference>
<dbReference type="AlphaFoldDB" id="L1Q9K0"/>
<evidence type="ECO:0000256" key="1">
    <source>
        <dbReference type="ARBA" id="ARBA00018672"/>
    </source>
</evidence>
<evidence type="ECO:0000313" key="13">
    <source>
        <dbReference type="Proteomes" id="UP000010420"/>
    </source>
</evidence>
<keyword evidence="13" id="KW-1185">Reference proteome</keyword>
<organism evidence="12 13">
    <name type="scientific">Clostridium celatum DSM 1785</name>
    <dbReference type="NCBI Taxonomy" id="545697"/>
    <lineage>
        <taxon>Bacteria</taxon>
        <taxon>Bacillati</taxon>
        <taxon>Bacillota</taxon>
        <taxon>Clostridia</taxon>
        <taxon>Eubacteriales</taxon>
        <taxon>Clostridiaceae</taxon>
        <taxon>Clostridium</taxon>
    </lineage>
</organism>
<dbReference type="Proteomes" id="UP000010420">
    <property type="component" value="Unassembled WGS sequence"/>
</dbReference>
<evidence type="ECO:0000313" key="12">
    <source>
        <dbReference type="EMBL" id="EKY24400.1"/>
    </source>
</evidence>
<dbReference type="CDD" id="cd00383">
    <property type="entry name" value="trans_reg_C"/>
    <property type="match status" value="1"/>
</dbReference>
<reference evidence="12 13" key="1">
    <citation type="submission" date="2012-05" db="EMBL/GenBank/DDBJ databases">
        <authorList>
            <person name="Weinstock G."/>
            <person name="Sodergren E."/>
            <person name="Lobos E.A."/>
            <person name="Fulton L."/>
            <person name="Fulton R."/>
            <person name="Courtney L."/>
            <person name="Fronick C."/>
            <person name="O'Laughlin M."/>
            <person name="Godfrey J."/>
            <person name="Wilson R.M."/>
            <person name="Miner T."/>
            <person name="Farmer C."/>
            <person name="Delehaunty K."/>
            <person name="Cordes M."/>
            <person name="Minx P."/>
            <person name="Tomlinson C."/>
            <person name="Chen J."/>
            <person name="Wollam A."/>
            <person name="Pepin K.H."/>
            <person name="Bhonagiri V."/>
            <person name="Zhang X."/>
            <person name="Suruliraj S."/>
            <person name="Warren W."/>
            <person name="Mitreva M."/>
            <person name="Mardis E.R."/>
            <person name="Wilson R.K."/>
        </authorList>
    </citation>
    <scope>NUCLEOTIDE SEQUENCE [LARGE SCALE GENOMIC DNA]</scope>
    <source>
        <strain evidence="12 13">DSM 1785</strain>
    </source>
</reference>
<dbReference type="InterPro" id="IPR016032">
    <property type="entry name" value="Sig_transdc_resp-reg_C-effctor"/>
</dbReference>
<dbReference type="eggNOG" id="COG0745">
    <property type="taxonomic scope" value="Bacteria"/>
</dbReference>
<comment type="function">
    <text evidence="7">May play the central regulatory role in sporulation. It may be an element of the effector pathway responsible for the activation of sporulation genes in response to nutritional stress. Spo0A may act in concert with spo0H (a sigma factor) to control the expression of some genes that are critical to the sporulation process.</text>
</comment>
<feature type="domain" description="Response regulatory" evidence="10">
    <location>
        <begin position="5"/>
        <end position="118"/>
    </location>
</feature>
<dbReference type="InterPro" id="IPR001789">
    <property type="entry name" value="Sig_transdc_resp-reg_receiver"/>
</dbReference>
<dbReference type="SUPFAM" id="SSF46894">
    <property type="entry name" value="C-terminal effector domain of the bipartite response regulators"/>
    <property type="match status" value="1"/>
</dbReference>
<dbReference type="OrthoDB" id="9790442at2"/>
<proteinExistence type="predicted"/>
<dbReference type="GO" id="GO:0000976">
    <property type="term" value="F:transcription cis-regulatory region binding"/>
    <property type="evidence" value="ECO:0007669"/>
    <property type="project" value="TreeGrafter"/>
</dbReference>
<dbReference type="InterPro" id="IPR036388">
    <property type="entry name" value="WH-like_DNA-bd_sf"/>
</dbReference>
<evidence type="ECO:0000256" key="2">
    <source>
        <dbReference type="ARBA" id="ARBA00022553"/>
    </source>
</evidence>
<evidence type="ECO:0000256" key="3">
    <source>
        <dbReference type="ARBA" id="ARBA00023012"/>
    </source>
</evidence>
<evidence type="ECO:0000256" key="7">
    <source>
        <dbReference type="ARBA" id="ARBA00024867"/>
    </source>
</evidence>
<dbReference type="STRING" id="545697.HMPREF0216_02700"/>
<dbReference type="GO" id="GO:0006355">
    <property type="term" value="P:regulation of DNA-templated transcription"/>
    <property type="evidence" value="ECO:0007669"/>
    <property type="project" value="InterPro"/>
</dbReference>
<dbReference type="PANTHER" id="PTHR48111:SF2">
    <property type="entry name" value="RESPONSE REGULATOR SAER"/>
    <property type="match status" value="1"/>
</dbReference>
<dbReference type="Gene3D" id="1.10.10.10">
    <property type="entry name" value="Winged helix-like DNA-binding domain superfamily/Winged helix DNA-binding domain"/>
    <property type="match status" value="1"/>
</dbReference>
<feature type="modified residue" description="4-aspartylphosphate" evidence="8">
    <location>
        <position position="54"/>
    </location>
</feature>
<evidence type="ECO:0000256" key="5">
    <source>
        <dbReference type="ARBA" id="ARBA00023125"/>
    </source>
</evidence>
<gene>
    <name evidence="12" type="ORF">HMPREF0216_02700</name>
</gene>
<dbReference type="SMART" id="SM00862">
    <property type="entry name" value="Trans_reg_C"/>
    <property type="match status" value="1"/>
</dbReference>
<dbReference type="GO" id="GO:0005829">
    <property type="term" value="C:cytosol"/>
    <property type="evidence" value="ECO:0007669"/>
    <property type="project" value="TreeGrafter"/>
</dbReference>
<dbReference type="InterPro" id="IPR001867">
    <property type="entry name" value="OmpR/PhoB-type_DNA-bd"/>
</dbReference>
<accession>L1Q9K0</accession>
<dbReference type="InterPro" id="IPR039420">
    <property type="entry name" value="WalR-like"/>
</dbReference>
<dbReference type="PATRIC" id="fig|545697.3.peg.2655"/>
<keyword evidence="4" id="KW-0805">Transcription regulation</keyword>
<feature type="domain" description="OmpR/PhoB-type" evidence="11">
    <location>
        <begin position="136"/>
        <end position="235"/>
    </location>
</feature>
<dbReference type="PROSITE" id="PS51755">
    <property type="entry name" value="OMPR_PHOB"/>
    <property type="match status" value="1"/>
</dbReference>
<evidence type="ECO:0000259" key="10">
    <source>
        <dbReference type="PROSITE" id="PS50110"/>
    </source>
</evidence>
<keyword evidence="5 9" id="KW-0238">DNA-binding</keyword>
<dbReference type="Gene3D" id="3.40.50.2300">
    <property type="match status" value="1"/>
</dbReference>
<dbReference type="PANTHER" id="PTHR48111">
    <property type="entry name" value="REGULATOR OF RPOS"/>
    <property type="match status" value="1"/>
</dbReference>
<keyword evidence="3" id="KW-0902">Two-component regulatory system</keyword>
<evidence type="ECO:0000256" key="8">
    <source>
        <dbReference type="PROSITE-ProRule" id="PRU00169"/>
    </source>
</evidence>
<dbReference type="SMART" id="SM00448">
    <property type="entry name" value="REC"/>
    <property type="match status" value="1"/>
</dbReference>
<dbReference type="EMBL" id="AMEZ01000086">
    <property type="protein sequence ID" value="EKY24400.1"/>
    <property type="molecule type" value="Genomic_DNA"/>
</dbReference>
<evidence type="ECO:0000256" key="6">
    <source>
        <dbReference type="ARBA" id="ARBA00023163"/>
    </source>
</evidence>
<feature type="DNA-binding region" description="OmpR/PhoB-type" evidence="9">
    <location>
        <begin position="136"/>
        <end position="235"/>
    </location>
</feature>
<keyword evidence="6" id="KW-0804">Transcription</keyword>
<dbReference type="RefSeq" id="WP_005214753.1">
    <property type="nucleotide sequence ID" value="NZ_KB291676.1"/>
</dbReference>
<dbReference type="GO" id="GO:0032993">
    <property type="term" value="C:protein-DNA complex"/>
    <property type="evidence" value="ECO:0007669"/>
    <property type="project" value="TreeGrafter"/>
</dbReference>
<dbReference type="InterPro" id="IPR011006">
    <property type="entry name" value="CheY-like_superfamily"/>
</dbReference>
<dbReference type="GO" id="GO:0000156">
    <property type="term" value="F:phosphorelay response regulator activity"/>
    <property type="evidence" value="ECO:0007669"/>
    <property type="project" value="TreeGrafter"/>
</dbReference>
<protein>
    <recommendedName>
        <fullName evidence="1">Stage 0 sporulation protein A homolog</fullName>
    </recommendedName>
</protein>